<comment type="similarity">
    <text evidence="1">Belongs to the CutA family.</text>
</comment>
<dbReference type="AlphaFoldDB" id="A0A1J0LVZ4"/>
<reference evidence="2" key="2">
    <citation type="journal article" date="2017" name="Stand. Genomic Sci.">
        <title>Complete genome sequence of Thermus brockianus GE-1 reveals key enzymes of xylan/xylose metabolism.</title>
        <authorList>
            <person name="Schaefers C."/>
            <person name="Blank S."/>
            <person name="Wiebusch S."/>
            <person name="Elleuche S."/>
            <person name="Antranikian G."/>
        </authorList>
    </citation>
    <scope>NUCLEOTIDE SEQUENCE</scope>
    <source>
        <strain evidence="2">GE-1</strain>
    </source>
</reference>
<dbReference type="GO" id="GO:0005507">
    <property type="term" value="F:copper ion binding"/>
    <property type="evidence" value="ECO:0007669"/>
    <property type="project" value="TreeGrafter"/>
</dbReference>
<evidence type="ECO:0000313" key="3">
    <source>
        <dbReference type="EMBL" id="BDG17074.1"/>
    </source>
</evidence>
<gene>
    <name evidence="3" type="primary">cutA</name>
    <name evidence="2" type="ORF">A0O31_01530</name>
    <name evidence="3" type="ORF">TbrSNM41_18080</name>
</gene>
<dbReference type="InterPro" id="IPR011322">
    <property type="entry name" value="N-reg_PII-like_a/b"/>
</dbReference>
<dbReference type="STRING" id="56956.A0O31_01530"/>
<reference evidence="3 5" key="3">
    <citation type="journal article" date="2022" name="Microbiol. Resour. Announc.">
        <title>Complete Genome Sequences of Thermus Strains Isolated from Senami Hot Spring in Japan.</title>
        <authorList>
            <person name="Miyazaki K."/>
        </authorList>
    </citation>
    <scope>NUCLEOTIDE SEQUENCE [LARGE SCALE GENOMIC DNA]</scope>
    <source>
        <strain evidence="3 5">SNM4-1</strain>
    </source>
</reference>
<evidence type="ECO:0000256" key="1">
    <source>
        <dbReference type="ARBA" id="ARBA00010169"/>
    </source>
</evidence>
<accession>A0A1J0LVZ4</accession>
<dbReference type="InterPro" id="IPR004323">
    <property type="entry name" value="Ion_tolerance_CutA"/>
</dbReference>
<dbReference type="Proteomes" id="UP000182993">
    <property type="component" value="Chromosome"/>
</dbReference>
<dbReference type="Gene3D" id="3.30.70.120">
    <property type="match status" value="1"/>
</dbReference>
<dbReference type="EMBL" id="AP025593">
    <property type="protein sequence ID" value="BDG17074.1"/>
    <property type="molecule type" value="Genomic_DNA"/>
</dbReference>
<evidence type="ECO:0000313" key="5">
    <source>
        <dbReference type="Proteomes" id="UP000831120"/>
    </source>
</evidence>
<dbReference type="InterPro" id="IPR015867">
    <property type="entry name" value="N-reg_PII/ATP_PRibTrfase_C"/>
</dbReference>
<evidence type="ECO:0000313" key="2">
    <source>
        <dbReference type="EMBL" id="APD09639.1"/>
    </source>
</evidence>
<evidence type="ECO:0000313" key="4">
    <source>
        <dbReference type="Proteomes" id="UP000182993"/>
    </source>
</evidence>
<dbReference type="EMBL" id="CP016312">
    <property type="protein sequence ID" value="APD09639.1"/>
    <property type="molecule type" value="Genomic_DNA"/>
</dbReference>
<dbReference type="PANTHER" id="PTHR23419:SF8">
    <property type="entry name" value="FI09726P"/>
    <property type="match status" value="1"/>
</dbReference>
<dbReference type="Proteomes" id="UP000831120">
    <property type="component" value="Chromosome"/>
</dbReference>
<organism evidence="2 4">
    <name type="scientific">Thermus brockianus</name>
    <dbReference type="NCBI Taxonomy" id="56956"/>
    <lineage>
        <taxon>Bacteria</taxon>
        <taxon>Thermotogati</taxon>
        <taxon>Deinococcota</taxon>
        <taxon>Deinococci</taxon>
        <taxon>Thermales</taxon>
        <taxon>Thermaceae</taxon>
        <taxon>Thermus</taxon>
    </lineage>
</organism>
<dbReference type="GO" id="GO:0010038">
    <property type="term" value="P:response to metal ion"/>
    <property type="evidence" value="ECO:0007669"/>
    <property type="project" value="InterPro"/>
</dbReference>
<keyword evidence="5" id="KW-1185">Reference proteome</keyword>
<dbReference type="RefSeq" id="WP_071677307.1">
    <property type="nucleotide sequence ID" value="NZ_AP025593.1"/>
</dbReference>
<dbReference type="KEGG" id="tbc:A0O31_01530"/>
<name>A0A1J0LVZ4_THEBO</name>
<dbReference type="Pfam" id="PF03091">
    <property type="entry name" value="CutA1"/>
    <property type="match status" value="1"/>
</dbReference>
<dbReference type="OrthoDB" id="37622at2"/>
<dbReference type="SUPFAM" id="SSF54913">
    <property type="entry name" value="GlnB-like"/>
    <property type="match status" value="1"/>
</dbReference>
<proteinExistence type="inferred from homology"/>
<reference evidence="4" key="1">
    <citation type="submission" date="2016-06" db="EMBL/GenBank/DDBJ databases">
        <title>Whole genome sequencing of Thermus brockianus strain GE-1.</title>
        <authorList>
            <person name="Schaefers C."/>
            <person name="Blank S."/>
            <person name="Wiebusch S."/>
            <person name="Elleuche S."/>
            <person name="Antranikian G."/>
        </authorList>
    </citation>
    <scope>NUCLEOTIDE SEQUENCE [LARGE SCALE GENOMIC DNA]</scope>
    <source>
        <strain evidence="4">GE-1</strain>
    </source>
</reference>
<sequence>MEEVVLITVPTEEVGRALARTLVEEGLAACVNIVPGLTSIYRWQGEVVEDRELLLIVKTTTFAFPKLKERVLSLHPYTVPEIIALPIAEGHGPYLAWLRANTG</sequence>
<dbReference type="PANTHER" id="PTHR23419">
    <property type="entry name" value="DIVALENT CATION TOLERANCE CUTA-RELATED"/>
    <property type="match status" value="1"/>
</dbReference>
<protein>
    <submittedName>
        <fullName evidence="2">Divalent cation tolerance protein Cut A1</fullName>
    </submittedName>
    <submittedName>
        <fullName evidence="3">Divalent-cation tolerance protein CutA</fullName>
    </submittedName>
</protein>